<feature type="region of interest" description="Disordered" evidence="7">
    <location>
        <begin position="20"/>
        <end position="47"/>
    </location>
</feature>
<dbReference type="InterPro" id="IPR018490">
    <property type="entry name" value="cNMP-bd_dom_sf"/>
</dbReference>
<feature type="transmembrane region" description="Helical" evidence="8">
    <location>
        <begin position="346"/>
        <end position="367"/>
    </location>
</feature>
<dbReference type="GO" id="GO:0042391">
    <property type="term" value="P:regulation of membrane potential"/>
    <property type="evidence" value="ECO:0007669"/>
    <property type="project" value="TreeGrafter"/>
</dbReference>
<dbReference type="Pfam" id="PF00027">
    <property type="entry name" value="cNMP_binding"/>
    <property type="match status" value="1"/>
</dbReference>
<feature type="transmembrane region" description="Helical" evidence="8">
    <location>
        <begin position="533"/>
        <end position="551"/>
    </location>
</feature>
<feature type="compositionally biased region" description="Pro residues" evidence="7">
    <location>
        <begin position="1143"/>
        <end position="1159"/>
    </location>
</feature>
<reference evidence="10" key="1">
    <citation type="journal article" date="2020" name="bioRxiv">
        <title>Comparative genomics of Chlamydomonas.</title>
        <authorList>
            <person name="Craig R.J."/>
            <person name="Hasan A.R."/>
            <person name="Ness R.W."/>
            <person name="Keightley P.D."/>
        </authorList>
    </citation>
    <scope>NUCLEOTIDE SEQUENCE</scope>
    <source>
        <strain evidence="10">CCAP 11/70</strain>
    </source>
</reference>
<feature type="compositionally biased region" description="Low complexity" evidence="7">
    <location>
        <begin position="893"/>
        <end position="915"/>
    </location>
</feature>
<feature type="region of interest" description="Disordered" evidence="7">
    <location>
        <begin position="1138"/>
        <end position="1172"/>
    </location>
</feature>
<feature type="compositionally biased region" description="Low complexity" evidence="7">
    <location>
        <begin position="2333"/>
        <end position="2344"/>
    </location>
</feature>
<dbReference type="InterPro" id="IPR000595">
    <property type="entry name" value="cNMP-bd_dom"/>
</dbReference>
<proteinExistence type="predicted"/>
<feature type="compositionally biased region" description="Basic and acidic residues" evidence="7">
    <location>
        <begin position="1018"/>
        <end position="1033"/>
    </location>
</feature>
<dbReference type="InterPro" id="IPR050818">
    <property type="entry name" value="KCNH_animal-type"/>
</dbReference>
<dbReference type="Gene3D" id="2.60.120.10">
    <property type="entry name" value="Jelly Rolls"/>
    <property type="match status" value="1"/>
</dbReference>
<dbReference type="PANTHER" id="PTHR10217:SF435">
    <property type="entry name" value="POTASSIUM VOLTAGE-GATED CHANNEL PROTEIN EAG"/>
    <property type="match status" value="1"/>
</dbReference>
<organism evidence="10 11">
    <name type="scientific">Edaphochlamys debaryana</name>
    <dbReference type="NCBI Taxonomy" id="47281"/>
    <lineage>
        <taxon>Eukaryota</taxon>
        <taxon>Viridiplantae</taxon>
        <taxon>Chlorophyta</taxon>
        <taxon>core chlorophytes</taxon>
        <taxon>Chlorophyceae</taxon>
        <taxon>CS clade</taxon>
        <taxon>Chlamydomonadales</taxon>
        <taxon>Chlamydomonadales incertae sedis</taxon>
        <taxon>Edaphochlamys</taxon>
    </lineage>
</organism>
<dbReference type="SUPFAM" id="SSF51206">
    <property type="entry name" value="cAMP-binding domain-like"/>
    <property type="match status" value="1"/>
</dbReference>
<evidence type="ECO:0000313" key="11">
    <source>
        <dbReference type="Proteomes" id="UP000612055"/>
    </source>
</evidence>
<feature type="region of interest" description="Disordered" evidence="7">
    <location>
        <begin position="82"/>
        <end position="102"/>
    </location>
</feature>
<evidence type="ECO:0000256" key="7">
    <source>
        <dbReference type="SAM" id="MobiDB-lite"/>
    </source>
</evidence>
<feature type="region of interest" description="Disordered" evidence="7">
    <location>
        <begin position="1571"/>
        <end position="1596"/>
    </location>
</feature>
<dbReference type="InterPro" id="IPR005821">
    <property type="entry name" value="Ion_trans_dom"/>
</dbReference>
<feature type="region of interest" description="Disordered" evidence="7">
    <location>
        <begin position="1293"/>
        <end position="1426"/>
    </location>
</feature>
<dbReference type="Gene3D" id="1.10.287.70">
    <property type="match status" value="1"/>
</dbReference>
<dbReference type="GO" id="GO:0005249">
    <property type="term" value="F:voltage-gated potassium channel activity"/>
    <property type="evidence" value="ECO:0007669"/>
    <property type="project" value="TreeGrafter"/>
</dbReference>
<feature type="compositionally biased region" description="Low complexity" evidence="7">
    <location>
        <begin position="136"/>
        <end position="153"/>
    </location>
</feature>
<feature type="compositionally biased region" description="Low complexity" evidence="7">
    <location>
        <begin position="2007"/>
        <end position="2025"/>
    </location>
</feature>
<evidence type="ECO:0000256" key="3">
    <source>
        <dbReference type="ARBA" id="ARBA00022692"/>
    </source>
</evidence>
<evidence type="ECO:0000256" key="8">
    <source>
        <dbReference type="SAM" id="Phobius"/>
    </source>
</evidence>
<feature type="compositionally biased region" description="Low complexity" evidence="7">
    <location>
        <begin position="1961"/>
        <end position="1971"/>
    </location>
</feature>
<comment type="caution">
    <text evidence="10">The sequence shown here is derived from an EMBL/GenBank/DDBJ whole genome shotgun (WGS) entry which is preliminary data.</text>
</comment>
<feature type="region of interest" description="Disordered" evidence="7">
    <location>
        <begin position="997"/>
        <end position="1047"/>
    </location>
</feature>
<feature type="region of interest" description="Disordered" evidence="7">
    <location>
        <begin position="210"/>
        <end position="271"/>
    </location>
</feature>
<sequence length="2352" mass="238716">METSAFLLGVGGNPYTSPEWASGAARGGPVASGHAHDEASGLEKGSGRLLNGAAAPAVARPPGLSALETEAEVLAAFLMATAPGIPPPQPPSRRTRASGSGLQPPAVISDGAPALGHVSLHAKPASQTGLVRAPSAARAAPTPAWPGAAPSGGSFKGPAWGGPLEPSPRPAPLARITSSHRHKADILLTPKTAPALAWKDQDGVGHLLNTGTWGPEGPPTGEAGAWAPTGPPRARQSAGGMKPASGSANGTAGGDPAPAIGTSGGAGGGGPHAAMSDWLAARWNVAAAAPSGRGRRASVVQTSAGGRTWALEGGPGPRIAWHHRMWGVWGWLDKVLPLFLPSPRRAAWDVMLLFALLYTAIAVPLQAGFTAAVSPALDACHYVVLAMFWIDICVQFRTAYVNDSGELVRDTSEIAKHYARTWLGLDLISSIPWAEILEVVLGGGSRASVLIALTRLPRLLRLMRLVRQLDRWRYANALRLARLIGLVMLVSHWTACAWHGLSEWLDAWPWLFTAPGVSAYGSSTPLLTPYSSLFAQYTTVMYYSYVLVVGADNISAFNNLERAFFIVMLVAGSVLYALVISNMAVLVANLNSLSARYSTRAALAADALRYMGAPESHRERVAEYYDFLIQHEHPGPDADAFLSELPRGLVDDIRWSLYSHLLAGLPLFLGCDEPFMAALQSRLTLAAFTVGEEVYRAGDIGQHMCILRRGCVLLCNPLGELETLLQPGEAFGELALLPDLAARRREATAVAAAPTDVVCLAARDLAAVCKDHPASGALIMERLSLKLRDQLYGSTATWFQEYDAIYGLSAVEGDSGYDIDTWIQSGGHALLVAPDDRHNGSGGAGLGGTGGTSGGLGGGLTAEAAAAISAAAVSSFSRSAISGSLRGGKAAKSTGDGTGAVSASGGSMSRRGTGSFHATRPVSLVRPARVNVVAKPATDLGELHSESTSDDQGDLRHNVPQRDGHGERATRPDVVVDVLGASRDSSASSWASFMEATGVASRTPSRVAMSRGSPAPRVHADSDGKDDGGEVRETALGGRRGPGALHSDRTARHVVDLPPLGAAAPVVPPLRAPAGIQGMSESGGAEDVAHRPTPASRVTAAKAAEPVAGIGPKGPSDTVAPMLMTTADVALSSFVATAQQQLPSPPTAPMPPPPAPPLPVQGATLLGQGSGGSSSAAGIASLTVIRRQPSGLSAAATTVAASAAASYGASRAGSFTGRLAARVPSARVLPLPQQLASPDGMDPHAPMPPSAFATGFPDLDDDRTSLSRPGTATATARLSRSIRKQASRLNFVTPSPLHAVNSDHSLSGHGGSALTERPSAAAGQGEGDDDDGTPKRVPSVRRLRRLASSLLKRMGGGGNSASGESPALQQTSSVPLSPGLSHRTPSDSARRQAPGGSAGGGRPSSEEQAQSAANAATGNLKRHRSSVRRNITASILLPSASSAAPPALTRPASARFNVASRRHRSALNTGCDEDWGLLASTPGMAPREDAHDSHYLLASTSALATSSTRRDTGVGMASSSSRLAADPVAAALQTLAEALGVGQQGQGGPSSRATSHGHVPLDLGALHAHAVHPKPSQPQPAAQPWWGPHGSLSSGPGWAADRRPASVMGMTTTSAAAAAAAAAAVAAAAVQAVTQPPQALQGQSHRAAMLAIADAIVRQYGATSVPAVREALAERTAAVEARMGQALEATSSGLTALEAKVVELDDSTMAAKRRIIAIEELALEAVGDGVLAPQLAGLLDTSEQLELAMAARGSTGSTGPGVQRKQSRGGLDLGVAGGSPTLSEGEALRVPSFAAAAAGGSARAASSGPYPRSRHDSPVQSSAGVGSGSGALGVGSGTNSQLGSAVAAAVSWASQYPSTLLQRARSRSFRVSTGSAASDGEGTAALSNAASGMSEVASLAAMPMISRKPSMRRASSTLRRNSVVLDAIGSAFGTANSSTDSPRGSGAGMFANSSGPWPPGASLSRATSSRRASTELQAALSRAMTSDLGSGSRRSSAELSASNVPTGASRGAGALSRRSSGGELSPMPTRTAQSRRASVDMSRAAALQKEASSSRSPFGSGAFKDEVPPVEPPGPGNGTAAMDAESSFKDTSVRSGTAYYTGVPASSRYGGGSAGQLGSALPSSALIDAALERLPPVHKNSGGIRQALGAGPWPTASSPNWSTVLDDSIVQDGGGGRNGKQTLLPSERPGARRAPAAAPRTSDAMVETSAMSARSGYSRTGMPFKRSSTSNVGDGSSGMPIKRSSTSNVGDGSSGMPIKRSSTSNVGDGSARESRSQPGGNGASEREQRATEVTTGGGGEKAAPQPRPAGRTAAARRADGGGGGGGGGGRAGSSGWSGARSASGGNDGGLSG</sequence>
<feature type="compositionally biased region" description="Gly residues" evidence="7">
    <location>
        <begin position="262"/>
        <end position="271"/>
    </location>
</feature>
<feature type="compositionally biased region" description="Gly residues" evidence="7">
    <location>
        <begin position="2320"/>
        <end position="2332"/>
    </location>
</feature>
<feature type="transmembrane region" description="Helical" evidence="8">
    <location>
        <begin position="477"/>
        <end position="501"/>
    </location>
</feature>
<dbReference type="SUPFAM" id="SSF81324">
    <property type="entry name" value="Voltage-gated potassium channels"/>
    <property type="match status" value="1"/>
</dbReference>
<feature type="compositionally biased region" description="Low complexity" evidence="7">
    <location>
        <begin position="1406"/>
        <end position="1416"/>
    </location>
</feature>
<feature type="region of interest" description="Disordered" evidence="7">
    <location>
        <begin position="1932"/>
        <end position="2083"/>
    </location>
</feature>
<dbReference type="OrthoDB" id="426293at2759"/>
<dbReference type="Pfam" id="PF00520">
    <property type="entry name" value="Ion_trans"/>
    <property type="match status" value="1"/>
</dbReference>
<keyword evidence="2" id="KW-0813">Transport</keyword>
<evidence type="ECO:0000256" key="1">
    <source>
        <dbReference type="ARBA" id="ARBA00004141"/>
    </source>
</evidence>
<dbReference type="Proteomes" id="UP000612055">
    <property type="component" value="Unassembled WGS sequence"/>
</dbReference>
<feature type="compositionally biased region" description="Low complexity" evidence="7">
    <location>
        <begin position="1161"/>
        <end position="1172"/>
    </location>
</feature>
<dbReference type="EMBL" id="JAEHOE010000183">
    <property type="protein sequence ID" value="KAG2483266.1"/>
    <property type="molecule type" value="Genomic_DNA"/>
</dbReference>
<feature type="compositionally biased region" description="Low complexity" evidence="7">
    <location>
        <begin position="1579"/>
        <end position="1588"/>
    </location>
</feature>
<feature type="compositionally biased region" description="Polar residues" evidence="7">
    <location>
        <begin position="1933"/>
        <end position="1942"/>
    </location>
</feature>
<dbReference type="InterPro" id="IPR014710">
    <property type="entry name" value="RmlC-like_jellyroll"/>
</dbReference>
<feature type="compositionally biased region" description="Low complexity" evidence="7">
    <location>
        <begin position="210"/>
        <end position="228"/>
    </location>
</feature>
<evidence type="ECO:0000256" key="4">
    <source>
        <dbReference type="ARBA" id="ARBA00022989"/>
    </source>
</evidence>
<feature type="region of interest" description="Disordered" evidence="7">
    <location>
        <begin position="1079"/>
        <end position="1116"/>
    </location>
</feature>
<dbReference type="CDD" id="cd00038">
    <property type="entry name" value="CAP_ED"/>
    <property type="match status" value="1"/>
</dbReference>
<dbReference type="GO" id="GO:0005886">
    <property type="term" value="C:plasma membrane"/>
    <property type="evidence" value="ECO:0007669"/>
    <property type="project" value="TreeGrafter"/>
</dbReference>
<feature type="region of interest" description="Disordered" evidence="7">
    <location>
        <begin position="1235"/>
        <end position="1279"/>
    </location>
</feature>
<feature type="compositionally biased region" description="Polar residues" evidence="7">
    <location>
        <begin position="1983"/>
        <end position="2006"/>
    </location>
</feature>
<dbReference type="PANTHER" id="PTHR10217">
    <property type="entry name" value="VOLTAGE AND LIGAND GATED POTASSIUM CHANNEL"/>
    <property type="match status" value="1"/>
</dbReference>
<feature type="region of interest" description="Disordered" evidence="7">
    <location>
        <begin position="936"/>
        <end position="972"/>
    </location>
</feature>
<feature type="compositionally biased region" description="Polar residues" evidence="7">
    <location>
        <begin position="1266"/>
        <end position="1278"/>
    </location>
</feature>
<keyword evidence="5" id="KW-0406">Ion transport</keyword>
<feature type="compositionally biased region" description="Polar residues" evidence="7">
    <location>
        <begin position="2209"/>
        <end position="2218"/>
    </location>
</feature>
<keyword evidence="11" id="KW-1185">Reference proteome</keyword>
<feature type="region of interest" description="Disordered" evidence="7">
    <location>
        <begin position="1804"/>
        <end position="1830"/>
    </location>
</feature>
<dbReference type="PROSITE" id="PS50042">
    <property type="entry name" value="CNMP_BINDING_3"/>
    <property type="match status" value="1"/>
</dbReference>
<feature type="compositionally biased region" description="Basic and acidic residues" evidence="7">
    <location>
        <begin position="941"/>
        <end position="971"/>
    </location>
</feature>
<evidence type="ECO:0000313" key="10">
    <source>
        <dbReference type="EMBL" id="KAG2483266.1"/>
    </source>
</evidence>
<gene>
    <name evidence="10" type="ORF">HYH03_017864</name>
</gene>
<dbReference type="SMART" id="SM00100">
    <property type="entry name" value="cNMP"/>
    <property type="match status" value="1"/>
</dbReference>
<keyword evidence="4 8" id="KW-1133">Transmembrane helix</keyword>
<evidence type="ECO:0000256" key="2">
    <source>
        <dbReference type="ARBA" id="ARBA00022448"/>
    </source>
</evidence>
<feature type="region of interest" description="Disordered" evidence="7">
    <location>
        <begin position="1752"/>
        <end position="1778"/>
    </location>
</feature>
<feature type="transmembrane region" description="Helical" evidence="8">
    <location>
        <begin position="563"/>
        <end position="588"/>
    </location>
</feature>
<keyword evidence="3 8" id="KW-0812">Transmembrane</keyword>
<comment type="subcellular location">
    <subcellularLocation>
        <location evidence="1">Membrane</location>
        <topology evidence="1">Multi-pass membrane protein</topology>
    </subcellularLocation>
</comment>
<keyword evidence="6 8" id="KW-0472">Membrane</keyword>
<feature type="compositionally biased region" description="Polar residues" evidence="7">
    <location>
        <begin position="1361"/>
        <end position="1375"/>
    </location>
</feature>
<name>A0A836BNH6_9CHLO</name>
<feature type="region of interest" description="Disordered" evidence="7">
    <location>
        <begin position="2167"/>
        <end position="2352"/>
    </location>
</feature>
<evidence type="ECO:0000259" key="9">
    <source>
        <dbReference type="PROSITE" id="PS50042"/>
    </source>
</evidence>
<accession>A0A836BNH6</accession>
<evidence type="ECO:0000256" key="5">
    <source>
        <dbReference type="ARBA" id="ARBA00023065"/>
    </source>
</evidence>
<feature type="region of interest" description="Disordered" evidence="7">
    <location>
        <begin position="884"/>
        <end position="921"/>
    </location>
</feature>
<feature type="region of interest" description="Disordered" evidence="7">
    <location>
        <begin position="136"/>
        <end position="174"/>
    </location>
</feature>
<evidence type="ECO:0000256" key="6">
    <source>
        <dbReference type="ARBA" id="ARBA00023136"/>
    </source>
</evidence>
<protein>
    <recommendedName>
        <fullName evidence="9">Cyclic nucleotide-binding domain-containing protein</fullName>
    </recommendedName>
</protein>
<feature type="domain" description="Cyclic nucleotide-binding" evidence="9">
    <location>
        <begin position="667"/>
        <end position="760"/>
    </location>
</feature>